<evidence type="ECO:0000313" key="2">
    <source>
        <dbReference type="EMBL" id="MBB3703331.1"/>
    </source>
</evidence>
<feature type="chain" id="PRO_5031179050" description="DUF4403 family protein" evidence="1">
    <location>
        <begin position="29"/>
        <end position="604"/>
    </location>
</feature>
<name>A0A7W5YGP1_9BACT</name>
<comment type="caution">
    <text evidence="2">The sequence shown here is derived from an EMBL/GenBank/DDBJ whole genome shotgun (WGS) entry which is preliminary data.</text>
</comment>
<evidence type="ECO:0008006" key="4">
    <source>
        <dbReference type="Google" id="ProtNLM"/>
    </source>
</evidence>
<dbReference type="AlphaFoldDB" id="A0A7W5YGP1"/>
<organism evidence="2 3">
    <name type="scientific">Alloprevotella rava</name>
    <dbReference type="NCBI Taxonomy" id="671218"/>
    <lineage>
        <taxon>Bacteria</taxon>
        <taxon>Pseudomonadati</taxon>
        <taxon>Bacteroidota</taxon>
        <taxon>Bacteroidia</taxon>
        <taxon>Bacteroidales</taxon>
        <taxon>Prevotellaceae</taxon>
        <taxon>Alloprevotella</taxon>
    </lineage>
</organism>
<proteinExistence type="predicted"/>
<sequence length="604" mass="66197">MKQNSLRCKSPRGLFPCLLLCAALTACVDDSYDLSKNVDMTMALGTNGLQLKLGSTEKIMLNDILEVDSHLKTDATRMYYYVQGGTTQTNFQIKNVSSSFNALHLLPEKTLLDYATATNFFSPIGGSVTIPATSVLPTLSTKGKASLKYTVKNLSSDIVQVKKIYPVDGTKVSLSLRLTQATSMALVFKSLKNFKVVLPDFLELTNPQGGTISGNVFTLTNRDNIGKTSLYIGEATVRSVTLKGDKGKVNKQNQLLLSGDVSMNGDVILQATKMFKMTPEDKADVVLDLVMGDKGDNSVHVSSVMGRFAPMINPNVNNIQIAGNLPNFLQDKEVNIEVKNPTLKFTTNFTKIPASLNLTARLQSMTAGVAENTVDLPASGKAELVKAQQNTLYFYQNAEAGPYDPAGVVKESKQYQVSNLLSLVKKLPDYISVNMKDGRLTLKDEDCTLKMGQTYSAAMDYNFIIPFSFDKGLRIVYNDSIDGMGKELQKYRADSAAISATIVNTIPLELQLVVTPVDKYGKVIKSIHINNAVVKAAEAAGQEKATEVELLIRLDNRNDLARLDKLRFRFVGDATKTGNLMSTEYLVVKDIRFKLKGQIEGNFN</sequence>
<dbReference type="Proteomes" id="UP000541425">
    <property type="component" value="Unassembled WGS sequence"/>
</dbReference>
<feature type="signal peptide" evidence="1">
    <location>
        <begin position="1"/>
        <end position="28"/>
    </location>
</feature>
<protein>
    <recommendedName>
        <fullName evidence="4">DUF4403 family protein</fullName>
    </recommendedName>
</protein>
<gene>
    <name evidence="2" type="ORF">FHS60_001813</name>
</gene>
<dbReference type="RefSeq" id="WP_183697635.1">
    <property type="nucleotide sequence ID" value="NZ_JACICA010000011.1"/>
</dbReference>
<accession>A0A7W5YGP1</accession>
<dbReference type="EMBL" id="JACICA010000011">
    <property type="protein sequence ID" value="MBB3703331.1"/>
    <property type="molecule type" value="Genomic_DNA"/>
</dbReference>
<evidence type="ECO:0000256" key="1">
    <source>
        <dbReference type="SAM" id="SignalP"/>
    </source>
</evidence>
<keyword evidence="1" id="KW-0732">Signal</keyword>
<evidence type="ECO:0000313" key="3">
    <source>
        <dbReference type="Proteomes" id="UP000541425"/>
    </source>
</evidence>
<dbReference type="PROSITE" id="PS51257">
    <property type="entry name" value="PROKAR_LIPOPROTEIN"/>
    <property type="match status" value="1"/>
</dbReference>
<reference evidence="2 3" key="1">
    <citation type="submission" date="2020-08" db="EMBL/GenBank/DDBJ databases">
        <title>Genomic Encyclopedia of Type Strains, Phase IV (KMG-IV): sequencing the most valuable type-strain genomes for metagenomic binning, comparative biology and taxonomic classification.</title>
        <authorList>
            <person name="Goeker M."/>
        </authorList>
    </citation>
    <scope>NUCLEOTIDE SEQUENCE [LARGE SCALE GENOMIC DNA]</scope>
    <source>
        <strain evidence="2 3">DSM 22548</strain>
    </source>
</reference>